<protein>
    <submittedName>
        <fullName evidence="2">Flp pilus assembly protein RcpC/CpaB</fullName>
    </submittedName>
</protein>
<dbReference type="Pfam" id="PF16976">
    <property type="entry name" value="RcpC"/>
    <property type="match status" value="1"/>
</dbReference>
<proteinExistence type="predicted"/>
<dbReference type="InterPro" id="IPR031571">
    <property type="entry name" value="RcpC_dom"/>
</dbReference>
<feature type="domain" description="SAF" evidence="1">
    <location>
        <begin position="44"/>
        <end position="112"/>
    </location>
</feature>
<evidence type="ECO:0000259" key="1">
    <source>
        <dbReference type="SMART" id="SM00858"/>
    </source>
</evidence>
<dbReference type="InterPro" id="IPR017592">
    <property type="entry name" value="Pilus_assmbl_Flp-typ_CpaB"/>
</dbReference>
<dbReference type="Pfam" id="PF08666">
    <property type="entry name" value="SAF"/>
    <property type="match status" value="1"/>
</dbReference>
<dbReference type="SMART" id="SM00858">
    <property type="entry name" value="SAF"/>
    <property type="match status" value="1"/>
</dbReference>
<feature type="non-terminal residue" evidence="2">
    <location>
        <position position="242"/>
    </location>
</feature>
<organism evidence="2">
    <name type="scientific">hydrothermal vent metagenome</name>
    <dbReference type="NCBI Taxonomy" id="652676"/>
    <lineage>
        <taxon>unclassified sequences</taxon>
        <taxon>metagenomes</taxon>
        <taxon>ecological metagenomes</taxon>
    </lineage>
</organism>
<reference evidence="2" key="1">
    <citation type="submission" date="2018-06" db="EMBL/GenBank/DDBJ databases">
        <authorList>
            <person name="Zhirakovskaya E."/>
        </authorList>
    </citation>
    <scope>NUCLEOTIDE SEQUENCE</scope>
</reference>
<sequence length="242" mass="25958">MKPARILLLVLAISAGGLAAFFASRGNGPEAQKAETIIVQEDRSKVLVARKPIGVGDRLNAELLEWQEWPKNIVRPEFITSEMAPDAKEELSGTVARFIFFEGEPIRESKLARSEQGYLSAVIEPGKRAVSIAITAESGAGGFIVPNDRVDVVLTSATKTGDRSETILRNVKVLIIDSRFGSTADTDGSSDKKAFDKKTIAVLELAPDQSETIVNASEIGQLALILRSVADFGEGASDFGLQ</sequence>
<name>A0A3B0VVB0_9ZZZZ</name>
<evidence type="ECO:0000313" key="2">
    <source>
        <dbReference type="EMBL" id="VAW46971.1"/>
    </source>
</evidence>
<dbReference type="AlphaFoldDB" id="A0A3B0VVB0"/>
<dbReference type="InterPro" id="IPR013974">
    <property type="entry name" value="SAF"/>
</dbReference>
<gene>
    <name evidence="2" type="ORF">MNBD_GAMMA03-1283</name>
</gene>
<accession>A0A3B0VVB0</accession>
<dbReference type="NCBIfam" id="TIGR03177">
    <property type="entry name" value="pilus_cpaB"/>
    <property type="match status" value="1"/>
</dbReference>
<dbReference type="CDD" id="cd11614">
    <property type="entry name" value="SAF_CpaB_FlgA_like"/>
    <property type="match status" value="1"/>
</dbReference>
<dbReference type="EMBL" id="UOFC01000122">
    <property type="protein sequence ID" value="VAW46971.1"/>
    <property type="molecule type" value="Genomic_DNA"/>
</dbReference>